<evidence type="ECO:0000256" key="4">
    <source>
        <dbReference type="ARBA" id="ARBA00022603"/>
    </source>
</evidence>
<evidence type="ECO:0000256" key="3">
    <source>
        <dbReference type="ARBA" id="ARBA00022490"/>
    </source>
</evidence>
<dbReference type="InterPro" id="IPR036388">
    <property type="entry name" value="WH-like_DNA-bd_sf"/>
</dbReference>
<dbReference type="Pfam" id="PF01035">
    <property type="entry name" value="DNA_binding_1"/>
    <property type="match status" value="1"/>
</dbReference>
<evidence type="ECO:0000313" key="12">
    <source>
        <dbReference type="EMBL" id="ABC31348.1"/>
    </source>
</evidence>
<dbReference type="GO" id="GO:0003908">
    <property type="term" value="F:methylated-DNA-[protein]-cysteine S-methyltransferase activity"/>
    <property type="evidence" value="ECO:0007669"/>
    <property type="project" value="UniProtKB-UniRule"/>
</dbReference>
<comment type="catalytic activity">
    <reaction evidence="1 9">
        <text>a 4-O-methyl-thymidine in DNA + L-cysteinyl-[protein] = a thymidine in DNA + S-methyl-L-cysteinyl-[protein]</text>
        <dbReference type="Rhea" id="RHEA:53428"/>
        <dbReference type="Rhea" id="RHEA-COMP:10131"/>
        <dbReference type="Rhea" id="RHEA-COMP:10132"/>
        <dbReference type="Rhea" id="RHEA-COMP:13555"/>
        <dbReference type="Rhea" id="RHEA-COMP:13556"/>
        <dbReference type="ChEBI" id="CHEBI:29950"/>
        <dbReference type="ChEBI" id="CHEBI:82612"/>
        <dbReference type="ChEBI" id="CHEBI:137386"/>
        <dbReference type="ChEBI" id="CHEBI:137387"/>
        <dbReference type="EC" id="2.1.1.63"/>
    </reaction>
</comment>
<dbReference type="FunFam" id="1.10.10.10:FF:000214">
    <property type="entry name" value="Methylated-DNA--protein-cysteine methyltransferase"/>
    <property type="match status" value="1"/>
</dbReference>
<evidence type="ECO:0000256" key="7">
    <source>
        <dbReference type="ARBA" id="ARBA00023204"/>
    </source>
</evidence>
<proteinExistence type="inferred from homology"/>
<name>Q2SDC6_HAHCH</name>
<dbReference type="Proteomes" id="UP000000238">
    <property type="component" value="Chromosome"/>
</dbReference>
<dbReference type="EMBL" id="CP000155">
    <property type="protein sequence ID" value="ABC31348.1"/>
    <property type="molecule type" value="Genomic_DNA"/>
</dbReference>
<dbReference type="OrthoDB" id="9811249at2"/>
<comment type="function">
    <text evidence="9">Involved in the cellular defense against the biological effects of O6-methylguanine (O6-MeG) and O4-methylthymine (O4-MeT) in DNA. Repairs the methylated nucleobase in DNA by stoichiometrically transferring the methyl group to a cysteine residue in the enzyme. This is a suicide reaction: the enzyme is irreversibly inactivated.</text>
</comment>
<evidence type="ECO:0000256" key="8">
    <source>
        <dbReference type="ARBA" id="ARBA00049348"/>
    </source>
</evidence>
<sequence length="160" mass="17757">MIEYFDIDSPLGRIRLAAQNGELTGCYFEDQKYYPELTTLWRHNPDCTVLQEAARQLELYFAGQLQRFDLPLAPKGTAFQQEVWSALSDIESGRLSTYQQIANFLGRPRATRAVGAAVGRNPISVIIPCHRVIGGNGSLTGYAGGLNRKQALLELENALL</sequence>
<evidence type="ECO:0000256" key="1">
    <source>
        <dbReference type="ARBA" id="ARBA00001286"/>
    </source>
</evidence>
<dbReference type="Gene3D" id="3.30.160.70">
    <property type="entry name" value="Methylated DNA-protein cysteine methyltransferase domain"/>
    <property type="match status" value="1"/>
</dbReference>
<dbReference type="eggNOG" id="COG0350">
    <property type="taxonomic scope" value="Bacteria"/>
</dbReference>
<dbReference type="Gene3D" id="1.10.10.10">
    <property type="entry name" value="Winged helix-like DNA-binding domain superfamily/Winged helix DNA-binding domain"/>
    <property type="match status" value="1"/>
</dbReference>
<evidence type="ECO:0000256" key="6">
    <source>
        <dbReference type="ARBA" id="ARBA00022763"/>
    </source>
</evidence>
<dbReference type="PROSITE" id="PS00374">
    <property type="entry name" value="MGMT"/>
    <property type="match status" value="1"/>
</dbReference>
<dbReference type="InterPro" id="IPR008332">
    <property type="entry name" value="MethylG_MeTrfase_N"/>
</dbReference>
<dbReference type="CDD" id="cd06445">
    <property type="entry name" value="ATase"/>
    <property type="match status" value="1"/>
</dbReference>
<dbReference type="InterPro" id="IPR023546">
    <property type="entry name" value="MGMT"/>
</dbReference>
<dbReference type="NCBIfam" id="TIGR00589">
    <property type="entry name" value="ogt"/>
    <property type="match status" value="1"/>
</dbReference>
<comment type="similarity">
    <text evidence="2 9">Belongs to the MGMT family.</text>
</comment>
<reference evidence="12 13" key="1">
    <citation type="journal article" date="2005" name="Nucleic Acids Res.">
        <title>Genomic blueprint of Hahella chejuensis, a marine microbe producing an algicidal agent.</title>
        <authorList>
            <person name="Jeong H."/>
            <person name="Yim J.H."/>
            <person name="Lee C."/>
            <person name="Choi S.-H."/>
            <person name="Park Y.K."/>
            <person name="Yoon S.H."/>
            <person name="Hur C.-G."/>
            <person name="Kang H.-Y."/>
            <person name="Kim D."/>
            <person name="Lee H.H."/>
            <person name="Park K.H."/>
            <person name="Park S.-H."/>
            <person name="Park H.-S."/>
            <person name="Lee H.K."/>
            <person name="Oh T.K."/>
            <person name="Kim J.F."/>
        </authorList>
    </citation>
    <scope>NUCLEOTIDE SEQUENCE [LARGE SCALE GENOMIC DNA]</scope>
    <source>
        <strain evidence="12 13">KCTC 2396</strain>
    </source>
</reference>
<evidence type="ECO:0000256" key="2">
    <source>
        <dbReference type="ARBA" id="ARBA00008711"/>
    </source>
</evidence>
<dbReference type="SUPFAM" id="SSF46767">
    <property type="entry name" value="Methylated DNA-protein cysteine methyltransferase, C-terminal domain"/>
    <property type="match status" value="1"/>
</dbReference>
<keyword evidence="13" id="KW-1185">Reference proteome</keyword>
<protein>
    <recommendedName>
        <fullName evidence="9">Methylated-DNA--protein-cysteine methyltransferase</fullName>
        <ecNumber evidence="9">2.1.1.63</ecNumber>
    </recommendedName>
    <alternativeName>
        <fullName evidence="9">6-O-methylguanine-DNA methyltransferase</fullName>
        <shortName evidence="9">MGMT</shortName>
    </alternativeName>
    <alternativeName>
        <fullName evidence="9">O-6-methylguanine-DNA-alkyltransferase</fullName>
    </alternativeName>
</protein>
<dbReference type="HAMAP" id="MF_00772">
    <property type="entry name" value="OGT"/>
    <property type="match status" value="1"/>
</dbReference>
<comment type="miscellaneous">
    <text evidence="9">This enzyme catalyzes only one turnover and therefore is not strictly catalytic. According to one definition, an enzyme is a biocatalyst that acts repeatedly and over many reaction cycles.</text>
</comment>
<gene>
    <name evidence="12" type="ordered locus">HCH_04649</name>
</gene>
<dbReference type="EC" id="2.1.1.63" evidence="9"/>
<dbReference type="InterPro" id="IPR014048">
    <property type="entry name" value="MethylDNA_cys_MeTrfase_DNA-bd"/>
</dbReference>
<dbReference type="RefSeq" id="WP_011398413.1">
    <property type="nucleotide sequence ID" value="NC_007645.1"/>
</dbReference>
<dbReference type="PANTHER" id="PTHR10815">
    <property type="entry name" value="METHYLATED-DNA--PROTEIN-CYSTEINE METHYLTRANSFERASE"/>
    <property type="match status" value="1"/>
</dbReference>
<dbReference type="InterPro" id="IPR036631">
    <property type="entry name" value="MGMT_N_sf"/>
</dbReference>
<organism evidence="12 13">
    <name type="scientific">Hahella chejuensis (strain KCTC 2396)</name>
    <dbReference type="NCBI Taxonomy" id="349521"/>
    <lineage>
        <taxon>Bacteria</taxon>
        <taxon>Pseudomonadati</taxon>
        <taxon>Pseudomonadota</taxon>
        <taxon>Gammaproteobacteria</taxon>
        <taxon>Oceanospirillales</taxon>
        <taxon>Hahellaceae</taxon>
        <taxon>Hahella</taxon>
    </lineage>
</organism>
<evidence type="ECO:0000259" key="11">
    <source>
        <dbReference type="Pfam" id="PF02870"/>
    </source>
</evidence>
<keyword evidence="4 9" id="KW-0489">Methyltransferase</keyword>
<keyword evidence="6 9" id="KW-0227">DNA damage</keyword>
<dbReference type="SUPFAM" id="SSF53155">
    <property type="entry name" value="Methylated DNA-protein cysteine methyltransferase domain"/>
    <property type="match status" value="1"/>
</dbReference>
<feature type="domain" description="Methylated-DNA-[protein]-cysteine S-methyltransferase DNA binding" evidence="10">
    <location>
        <begin position="78"/>
        <end position="157"/>
    </location>
</feature>
<evidence type="ECO:0000313" key="13">
    <source>
        <dbReference type="Proteomes" id="UP000000238"/>
    </source>
</evidence>
<dbReference type="KEGG" id="hch:HCH_04649"/>
<evidence type="ECO:0000259" key="10">
    <source>
        <dbReference type="Pfam" id="PF01035"/>
    </source>
</evidence>
<dbReference type="InterPro" id="IPR001497">
    <property type="entry name" value="MethylDNA_cys_MeTrfase_AS"/>
</dbReference>
<dbReference type="AlphaFoldDB" id="Q2SDC6"/>
<keyword evidence="3 9" id="KW-0963">Cytoplasm</keyword>
<dbReference type="GO" id="GO:0006307">
    <property type="term" value="P:DNA alkylation repair"/>
    <property type="evidence" value="ECO:0007669"/>
    <property type="project" value="UniProtKB-UniRule"/>
</dbReference>
<dbReference type="HOGENOM" id="CLU_000445_52_2_6"/>
<dbReference type="Pfam" id="PF02870">
    <property type="entry name" value="Methyltransf_1N"/>
    <property type="match status" value="1"/>
</dbReference>
<evidence type="ECO:0000256" key="9">
    <source>
        <dbReference type="HAMAP-Rule" id="MF_00772"/>
    </source>
</evidence>
<accession>Q2SDC6</accession>
<keyword evidence="7 9" id="KW-0234">DNA repair</keyword>
<comment type="catalytic activity">
    <reaction evidence="8 9">
        <text>a 6-O-methyl-2'-deoxyguanosine in DNA + L-cysteinyl-[protein] = S-methyl-L-cysteinyl-[protein] + a 2'-deoxyguanosine in DNA</text>
        <dbReference type="Rhea" id="RHEA:24000"/>
        <dbReference type="Rhea" id="RHEA-COMP:10131"/>
        <dbReference type="Rhea" id="RHEA-COMP:10132"/>
        <dbReference type="Rhea" id="RHEA-COMP:11367"/>
        <dbReference type="Rhea" id="RHEA-COMP:11368"/>
        <dbReference type="ChEBI" id="CHEBI:29950"/>
        <dbReference type="ChEBI" id="CHEBI:82612"/>
        <dbReference type="ChEBI" id="CHEBI:85445"/>
        <dbReference type="ChEBI" id="CHEBI:85448"/>
        <dbReference type="EC" id="2.1.1.63"/>
    </reaction>
</comment>
<dbReference type="GO" id="GO:0005737">
    <property type="term" value="C:cytoplasm"/>
    <property type="evidence" value="ECO:0007669"/>
    <property type="project" value="UniProtKB-SubCell"/>
</dbReference>
<dbReference type="PANTHER" id="PTHR10815:SF5">
    <property type="entry name" value="METHYLATED-DNA--PROTEIN-CYSTEINE METHYLTRANSFERASE"/>
    <property type="match status" value="1"/>
</dbReference>
<comment type="subcellular location">
    <subcellularLocation>
        <location evidence="9">Cytoplasm</location>
    </subcellularLocation>
</comment>
<feature type="domain" description="Methylguanine DNA methyltransferase ribonuclease-like" evidence="11">
    <location>
        <begin position="7"/>
        <end position="74"/>
    </location>
</feature>
<keyword evidence="5 9" id="KW-0808">Transferase</keyword>
<evidence type="ECO:0000256" key="5">
    <source>
        <dbReference type="ARBA" id="ARBA00022679"/>
    </source>
</evidence>
<dbReference type="STRING" id="349521.HCH_04649"/>
<feature type="active site" description="Nucleophile; methyl group acceptor" evidence="9">
    <location>
        <position position="129"/>
    </location>
</feature>
<dbReference type="InterPro" id="IPR036217">
    <property type="entry name" value="MethylDNA_cys_MeTrfase_DNAb"/>
</dbReference>
<dbReference type="GO" id="GO:0032259">
    <property type="term" value="P:methylation"/>
    <property type="evidence" value="ECO:0007669"/>
    <property type="project" value="UniProtKB-KW"/>
</dbReference>